<evidence type="ECO:0000313" key="2">
    <source>
        <dbReference type="EMBL" id="KAF8438854.1"/>
    </source>
</evidence>
<protein>
    <submittedName>
        <fullName evidence="2">Uncharacterized protein</fullName>
    </submittedName>
</protein>
<feature type="compositionally biased region" description="Basic and acidic residues" evidence="1">
    <location>
        <begin position="146"/>
        <end position="155"/>
    </location>
</feature>
<evidence type="ECO:0000313" key="3">
    <source>
        <dbReference type="Proteomes" id="UP001194468"/>
    </source>
</evidence>
<dbReference type="Proteomes" id="UP001194468">
    <property type="component" value="Unassembled WGS sequence"/>
</dbReference>
<feature type="region of interest" description="Disordered" evidence="1">
    <location>
        <begin position="144"/>
        <end position="166"/>
    </location>
</feature>
<feature type="region of interest" description="Disordered" evidence="1">
    <location>
        <begin position="1"/>
        <end position="21"/>
    </location>
</feature>
<reference evidence="2" key="1">
    <citation type="submission" date="2019-10" db="EMBL/GenBank/DDBJ databases">
        <authorList>
            <consortium name="DOE Joint Genome Institute"/>
            <person name="Kuo A."/>
            <person name="Miyauchi S."/>
            <person name="Kiss E."/>
            <person name="Drula E."/>
            <person name="Kohler A."/>
            <person name="Sanchez-Garcia M."/>
            <person name="Andreopoulos B."/>
            <person name="Barry K.W."/>
            <person name="Bonito G."/>
            <person name="Buee M."/>
            <person name="Carver A."/>
            <person name="Chen C."/>
            <person name="Cichocki N."/>
            <person name="Clum A."/>
            <person name="Culley D."/>
            <person name="Crous P.W."/>
            <person name="Fauchery L."/>
            <person name="Girlanda M."/>
            <person name="Hayes R."/>
            <person name="Keri Z."/>
            <person name="LaButti K."/>
            <person name="Lipzen A."/>
            <person name="Lombard V."/>
            <person name="Magnuson J."/>
            <person name="Maillard F."/>
            <person name="Morin E."/>
            <person name="Murat C."/>
            <person name="Nolan M."/>
            <person name="Ohm R."/>
            <person name="Pangilinan J."/>
            <person name="Pereira M."/>
            <person name="Perotto S."/>
            <person name="Peter M."/>
            <person name="Riley R."/>
            <person name="Sitrit Y."/>
            <person name="Stielow B."/>
            <person name="Szollosi G."/>
            <person name="Zifcakova L."/>
            <person name="Stursova M."/>
            <person name="Spatafora J.W."/>
            <person name="Tedersoo L."/>
            <person name="Vaario L.-M."/>
            <person name="Yamada A."/>
            <person name="Yan M."/>
            <person name="Wang P."/>
            <person name="Xu J."/>
            <person name="Bruns T."/>
            <person name="Baldrian P."/>
            <person name="Vilgalys R."/>
            <person name="Henrissat B."/>
            <person name="Grigoriev I.V."/>
            <person name="Hibbett D."/>
            <person name="Nagy L.G."/>
            <person name="Martin F.M."/>
        </authorList>
    </citation>
    <scope>NUCLEOTIDE SEQUENCE</scope>
    <source>
        <strain evidence="2">BED1</strain>
    </source>
</reference>
<accession>A0AAD4BSH1</accession>
<evidence type="ECO:0000256" key="1">
    <source>
        <dbReference type="SAM" id="MobiDB-lite"/>
    </source>
</evidence>
<feature type="compositionally biased region" description="Polar residues" evidence="1">
    <location>
        <begin position="1"/>
        <end position="20"/>
    </location>
</feature>
<proteinExistence type="predicted"/>
<reference evidence="2" key="2">
    <citation type="journal article" date="2020" name="Nat. Commun.">
        <title>Large-scale genome sequencing of mycorrhizal fungi provides insights into the early evolution of symbiotic traits.</title>
        <authorList>
            <person name="Miyauchi S."/>
            <person name="Kiss E."/>
            <person name="Kuo A."/>
            <person name="Drula E."/>
            <person name="Kohler A."/>
            <person name="Sanchez-Garcia M."/>
            <person name="Morin E."/>
            <person name="Andreopoulos B."/>
            <person name="Barry K.W."/>
            <person name="Bonito G."/>
            <person name="Buee M."/>
            <person name="Carver A."/>
            <person name="Chen C."/>
            <person name="Cichocki N."/>
            <person name="Clum A."/>
            <person name="Culley D."/>
            <person name="Crous P.W."/>
            <person name="Fauchery L."/>
            <person name="Girlanda M."/>
            <person name="Hayes R.D."/>
            <person name="Keri Z."/>
            <person name="LaButti K."/>
            <person name="Lipzen A."/>
            <person name="Lombard V."/>
            <person name="Magnuson J."/>
            <person name="Maillard F."/>
            <person name="Murat C."/>
            <person name="Nolan M."/>
            <person name="Ohm R.A."/>
            <person name="Pangilinan J."/>
            <person name="Pereira M.F."/>
            <person name="Perotto S."/>
            <person name="Peter M."/>
            <person name="Pfister S."/>
            <person name="Riley R."/>
            <person name="Sitrit Y."/>
            <person name="Stielow J.B."/>
            <person name="Szollosi G."/>
            <person name="Zifcakova L."/>
            <person name="Stursova M."/>
            <person name="Spatafora J.W."/>
            <person name="Tedersoo L."/>
            <person name="Vaario L.M."/>
            <person name="Yamada A."/>
            <person name="Yan M."/>
            <person name="Wang P."/>
            <person name="Xu J."/>
            <person name="Bruns T."/>
            <person name="Baldrian P."/>
            <person name="Vilgalys R."/>
            <person name="Dunand C."/>
            <person name="Henrissat B."/>
            <person name="Grigoriev I.V."/>
            <person name="Hibbett D."/>
            <person name="Nagy L.G."/>
            <person name="Martin F.M."/>
        </authorList>
    </citation>
    <scope>NUCLEOTIDE SEQUENCE</scope>
    <source>
        <strain evidence="2">BED1</strain>
    </source>
</reference>
<organism evidence="2 3">
    <name type="scientific">Boletus edulis BED1</name>
    <dbReference type="NCBI Taxonomy" id="1328754"/>
    <lineage>
        <taxon>Eukaryota</taxon>
        <taxon>Fungi</taxon>
        <taxon>Dikarya</taxon>
        <taxon>Basidiomycota</taxon>
        <taxon>Agaricomycotina</taxon>
        <taxon>Agaricomycetes</taxon>
        <taxon>Agaricomycetidae</taxon>
        <taxon>Boletales</taxon>
        <taxon>Boletineae</taxon>
        <taxon>Boletaceae</taxon>
        <taxon>Boletoideae</taxon>
        <taxon>Boletus</taxon>
    </lineage>
</organism>
<gene>
    <name evidence="2" type="ORF">L210DRAFT_2230419</name>
</gene>
<sequence length="166" mass="18473">MLQASSRSSNTETGKTQKSLLTCMHPRPQREGAALDDVFESTHVRQSNRINASGRKTHSINRATRTRSRSITRLRLHLSSQPMQIYHLDNRPNVVTSKLHGQENTTVIGDRVSPMPYFDNAECVRLLQNKPGGLVHIMDDQACQSHKNDRPHDGGGIRQALGGPST</sequence>
<comment type="caution">
    <text evidence="2">The sequence shown here is derived from an EMBL/GenBank/DDBJ whole genome shotgun (WGS) entry which is preliminary data.</text>
</comment>
<dbReference type="AlphaFoldDB" id="A0AAD4BSH1"/>
<dbReference type="EMBL" id="WHUW01000015">
    <property type="protein sequence ID" value="KAF8438854.1"/>
    <property type="molecule type" value="Genomic_DNA"/>
</dbReference>
<name>A0AAD4BSH1_BOLED</name>
<keyword evidence="3" id="KW-1185">Reference proteome</keyword>